<reference evidence="2 3" key="1">
    <citation type="journal article" date="2003" name="PLoS Biol.">
        <title>The genome sequence of Caenorhabditis briggsae: a platform for comparative genomics.</title>
        <authorList>
            <person name="Stein L.D."/>
            <person name="Bao Z."/>
            <person name="Blasiar D."/>
            <person name="Blumenthal T."/>
            <person name="Brent M.R."/>
            <person name="Chen N."/>
            <person name="Chinwalla A."/>
            <person name="Clarke L."/>
            <person name="Clee C."/>
            <person name="Coghlan A."/>
            <person name="Coulson A."/>
            <person name="D'Eustachio P."/>
            <person name="Fitch D.H."/>
            <person name="Fulton L.A."/>
            <person name="Fulton R.E."/>
            <person name="Griffiths-Jones S."/>
            <person name="Harris T.W."/>
            <person name="Hillier L.W."/>
            <person name="Kamath R."/>
            <person name="Kuwabara P.E."/>
            <person name="Mardis E.R."/>
            <person name="Marra M.A."/>
            <person name="Miner T.L."/>
            <person name="Minx P."/>
            <person name="Mullikin J.C."/>
            <person name="Plumb R.W."/>
            <person name="Rogers J."/>
            <person name="Schein J.E."/>
            <person name="Sohrmann M."/>
            <person name="Spieth J."/>
            <person name="Stajich J.E."/>
            <person name="Wei C."/>
            <person name="Willey D."/>
            <person name="Wilson R.K."/>
            <person name="Durbin R."/>
            <person name="Waterston R.H."/>
        </authorList>
    </citation>
    <scope>NUCLEOTIDE SEQUENCE [LARGE SCALE GENOMIC DNA]</scope>
    <source>
        <strain evidence="2 3">AF16</strain>
    </source>
</reference>
<keyword evidence="1" id="KW-0812">Transmembrane</keyword>
<dbReference type="InterPro" id="IPR005047">
    <property type="entry name" value="7TM_GPCR_serpentine_rcpt_Srxa"/>
</dbReference>
<dbReference type="FunCoup" id="A8XQ60">
    <property type="interactions" value="7"/>
</dbReference>
<accession>A8XQ60</accession>
<dbReference type="InParanoid" id="A8XQ60"/>
<dbReference type="EMBL" id="HE601109">
    <property type="protein sequence ID" value="CAP34786.2"/>
    <property type="molecule type" value="Genomic_DNA"/>
</dbReference>
<dbReference type="GeneID" id="8590859"/>
<keyword evidence="1" id="KW-1133">Transmembrane helix</keyword>
<gene>
    <name evidence="2" type="ORF">CBG16970</name>
    <name evidence="2" type="ORF">CBG_16970</name>
</gene>
<protein>
    <submittedName>
        <fullName evidence="2">Protein CBG16970</fullName>
    </submittedName>
</protein>
<dbReference type="Pfam" id="PF03383">
    <property type="entry name" value="Serpentine_r_xa"/>
    <property type="match status" value="1"/>
</dbReference>
<proteinExistence type="predicted"/>
<dbReference type="RefSeq" id="XP_002648847.2">
    <property type="nucleotide sequence ID" value="XM_002648801.2"/>
</dbReference>
<evidence type="ECO:0000256" key="1">
    <source>
        <dbReference type="SAM" id="Phobius"/>
    </source>
</evidence>
<dbReference type="CTD" id="8590859"/>
<dbReference type="PANTHER" id="PTHR23018">
    <property type="entry name" value="SERPENTINE RECEPTOR, CLASS XA-RELATED"/>
    <property type="match status" value="1"/>
</dbReference>
<dbReference type="HOGENOM" id="CLU_069454_0_0_1"/>
<dbReference type="PANTHER" id="PTHR23018:SF10">
    <property type="entry name" value="G_PROTEIN_RECEP_F1_2 DOMAIN-CONTAINING PROTEIN-RELATED"/>
    <property type="match status" value="1"/>
</dbReference>
<feature type="transmembrane region" description="Helical" evidence="1">
    <location>
        <begin position="157"/>
        <end position="177"/>
    </location>
</feature>
<feature type="transmembrane region" description="Helical" evidence="1">
    <location>
        <begin position="263"/>
        <end position="280"/>
    </location>
</feature>
<dbReference type="Proteomes" id="UP000008549">
    <property type="component" value="Unassembled WGS sequence"/>
</dbReference>
<dbReference type="Gene3D" id="1.20.1070.10">
    <property type="entry name" value="Rhodopsin 7-helix transmembrane proteins"/>
    <property type="match status" value="1"/>
</dbReference>
<evidence type="ECO:0000313" key="2">
    <source>
        <dbReference type="EMBL" id="CAP34786.2"/>
    </source>
</evidence>
<organism evidence="2 3">
    <name type="scientific">Caenorhabditis briggsae</name>
    <dbReference type="NCBI Taxonomy" id="6238"/>
    <lineage>
        <taxon>Eukaryota</taxon>
        <taxon>Metazoa</taxon>
        <taxon>Ecdysozoa</taxon>
        <taxon>Nematoda</taxon>
        <taxon>Chromadorea</taxon>
        <taxon>Rhabditida</taxon>
        <taxon>Rhabditina</taxon>
        <taxon>Rhabditomorpha</taxon>
        <taxon>Rhabditoidea</taxon>
        <taxon>Rhabditidae</taxon>
        <taxon>Peloderinae</taxon>
        <taxon>Caenorhabditis</taxon>
    </lineage>
</organism>
<evidence type="ECO:0000313" key="3">
    <source>
        <dbReference type="Proteomes" id="UP000008549"/>
    </source>
</evidence>
<sequence>MLRINLLISSIDSRRDSSIPLAYIVVLSLRGMIFNFILAFQFLMYLITTSEGYQAFSKSLGREFTLFGTFSYLIAPVISVLISVNRVAVVIKPMNMWFTNPNVFLYCGLIAIIVLISLIIRYLSPCYIIFMVNRLSHVAGCAPDRHPITDFQNTYTIILPFSCMIVNLSITLHLRFVRNNSYIKLWKNFKTRVLQKEIKEDPIRNASQPTYFSKLRAKRDVLMIRQTITIAFYLSFYEFGAFVTKVFPNLYASLPPIGKDVYFYVRMETIPVMNFFIYFVETKKTRVMVCRFLKRETKQDLGGVSVSNHRTVTN</sequence>
<feature type="transmembrane region" description="Helical" evidence="1">
    <location>
        <begin position="222"/>
        <end position="243"/>
    </location>
</feature>
<name>A8XQ60_CAEBR</name>
<dbReference type="KEGG" id="cbr:CBG_16970"/>
<keyword evidence="1" id="KW-0472">Membrane</keyword>
<dbReference type="SUPFAM" id="SSF81321">
    <property type="entry name" value="Family A G protein-coupled receptor-like"/>
    <property type="match status" value="1"/>
</dbReference>
<dbReference type="AlphaFoldDB" id="A8XQ60"/>
<feature type="transmembrane region" description="Helical" evidence="1">
    <location>
        <begin position="67"/>
        <end position="91"/>
    </location>
</feature>
<reference evidence="2 3" key="2">
    <citation type="journal article" date="2011" name="PLoS Genet.">
        <title>Caenorhabditis briggsae recombinant inbred line genotypes reveal inter-strain incompatibility and the evolution of recombination.</title>
        <authorList>
            <person name="Ross J.A."/>
            <person name="Koboldt D.C."/>
            <person name="Staisch J.E."/>
            <person name="Chamberlin H.M."/>
            <person name="Gupta B.P."/>
            <person name="Miller R.D."/>
            <person name="Baird S.E."/>
            <person name="Haag E.S."/>
        </authorList>
    </citation>
    <scope>NUCLEOTIDE SEQUENCE [LARGE SCALE GENOMIC DNA]</scope>
    <source>
        <strain evidence="2 3">AF16</strain>
    </source>
</reference>
<keyword evidence="3" id="KW-1185">Reference proteome</keyword>
<feature type="transmembrane region" description="Helical" evidence="1">
    <location>
        <begin position="21"/>
        <end position="47"/>
    </location>
</feature>
<dbReference type="eggNOG" id="ENOG502TJF2">
    <property type="taxonomic scope" value="Eukaryota"/>
</dbReference>
<feature type="transmembrane region" description="Helical" evidence="1">
    <location>
        <begin position="103"/>
        <end position="123"/>
    </location>
</feature>